<feature type="compositionally biased region" description="Low complexity" evidence="1">
    <location>
        <begin position="347"/>
        <end position="360"/>
    </location>
</feature>
<protein>
    <recommendedName>
        <fullName evidence="2">GGDEF domain-containing protein</fullName>
    </recommendedName>
</protein>
<keyword evidence="4" id="KW-1185">Reference proteome</keyword>
<organism evidence="3 4">
    <name type="scientific">Parafrankia colletiae</name>
    <dbReference type="NCBI Taxonomy" id="573497"/>
    <lineage>
        <taxon>Bacteria</taxon>
        <taxon>Bacillati</taxon>
        <taxon>Actinomycetota</taxon>
        <taxon>Actinomycetes</taxon>
        <taxon>Frankiales</taxon>
        <taxon>Frankiaceae</taxon>
        <taxon>Parafrankia</taxon>
    </lineage>
</organism>
<evidence type="ECO:0000313" key="4">
    <source>
        <dbReference type="Proteomes" id="UP000179627"/>
    </source>
</evidence>
<dbReference type="PANTHER" id="PTHR45138">
    <property type="entry name" value="REGULATORY COMPONENTS OF SENSORY TRANSDUCTION SYSTEM"/>
    <property type="match status" value="1"/>
</dbReference>
<dbReference type="InterPro" id="IPR029016">
    <property type="entry name" value="GAF-like_dom_sf"/>
</dbReference>
<dbReference type="Pfam" id="PF00990">
    <property type="entry name" value="GGDEF"/>
    <property type="match status" value="1"/>
</dbReference>
<dbReference type="GO" id="GO:0005886">
    <property type="term" value="C:plasma membrane"/>
    <property type="evidence" value="ECO:0007669"/>
    <property type="project" value="TreeGrafter"/>
</dbReference>
<dbReference type="GO" id="GO:0043709">
    <property type="term" value="P:cell adhesion involved in single-species biofilm formation"/>
    <property type="evidence" value="ECO:0007669"/>
    <property type="project" value="TreeGrafter"/>
</dbReference>
<dbReference type="PANTHER" id="PTHR45138:SF9">
    <property type="entry name" value="DIGUANYLATE CYCLASE DGCM-RELATED"/>
    <property type="match status" value="1"/>
</dbReference>
<dbReference type="SUPFAM" id="SSF55073">
    <property type="entry name" value="Nucleotide cyclase"/>
    <property type="match status" value="1"/>
</dbReference>
<dbReference type="Gene3D" id="3.30.70.270">
    <property type="match status" value="1"/>
</dbReference>
<accession>A0A1S1Q5X1</accession>
<name>A0A1S1Q5X1_9ACTN</name>
<evidence type="ECO:0000313" key="3">
    <source>
        <dbReference type="EMBL" id="OHV28979.1"/>
    </source>
</evidence>
<gene>
    <name evidence="3" type="ORF">CC117_29565</name>
</gene>
<evidence type="ECO:0000259" key="2">
    <source>
        <dbReference type="PROSITE" id="PS50887"/>
    </source>
</evidence>
<dbReference type="FunFam" id="3.30.70.270:FF:000001">
    <property type="entry name" value="Diguanylate cyclase domain protein"/>
    <property type="match status" value="1"/>
</dbReference>
<sequence length="625" mass="65374">MAYRQLFEQPGREPEGIRLRGLLPALPERGPGHDCAPRDIVRQSWARARDYAVPPVLADARYVEVETDSPFARVARPVLSAAVERLTGVAVIGMLADANGLLLFHAGGDRTFERSAMESGPIVPGFDFSEAIIGTNGIGTALTLGHPVLIDSWEHFTVGGKSYSCGAAPVHGPGFGSIVGLVNFTCAAQDTSPLLLAMASTVAAQIERELMVTDLADLANTCRSSDPTALRALVVAERRRHVLRGRLNQAAIRAATTDVRCLLSQVMGAVTQLLPVEAVWVLRRQESGTLRVVATWGDVAAGTLGEPLPADIADSVLSSAHGRGTSAHAGRSWPLPGHRHPSGSWLAAAPAAGPTPQPDAVFGPGPPVQPTSTSALPPAPVRTATPGSPGAVPPLGGPAPSAATGSCLIVAALATRPDEATYDLLAEIATACDTAASFEEIRHQATSDCLTGLPNRRRFLELAQARLQQCRWNGQPFAVLMIDIDRFKQVNDTFGHATGDEVLATVAASIRATLRAGDIVGRIGGEEIAVITDYDPPDLAERLRQTIAALAFRTARGTLGVTVSVGTAQLAPVDTTLADVLDRADCALYAAKNSGRNRVVDAPHPASCANLPRAQASLSTGGSVR</sequence>
<reference evidence="4" key="1">
    <citation type="submission" date="2016-07" db="EMBL/GenBank/DDBJ databases">
        <title>Sequence Frankia sp. strain CcI1.17.</title>
        <authorList>
            <person name="Ghodhbane-Gtari F."/>
            <person name="Swanson E."/>
            <person name="Gueddou A."/>
            <person name="Morris K."/>
            <person name="Hezbri K."/>
            <person name="Ktari A."/>
            <person name="Nouioui I."/>
            <person name="Abebe-Akele F."/>
            <person name="Simpson S."/>
            <person name="Thomas K."/>
            <person name="Gtari M."/>
            <person name="Tisa L.S."/>
            <person name="Hurst S."/>
        </authorList>
    </citation>
    <scope>NUCLEOTIDE SEQUENCE [LARGE SCALE GENOMIC DNA]</scope>
    <source>
        <strain evidence="4">Cc1.17</strain>
    </source>
</reference>
<dbReference type="InterPro" id="IPR050469">
    <property type="entry name" value="Diguanylate_Cyclase"/>
</dbReference>
<dbReference type="InterPro" id="IPR029787">
    <property type="entry name" value="Nucleotide_cyclase"/>
</dbReference>
<evidence type="ECO:0000256" key="1">
    <source>
        <dbReference type="SAM" id="MobiDB-lite"/>
    </source>
</evidence>
<dbReference type="InterPro" id="IPR000160">
    <property type="entry name" value="GGDEF_dom"/>
</dbReference>
<dbReference type="InterPro" id="IPR003018">
    <property type="entry name" value="GAF"/>
</dbReference>
<feature type="domain" description="GGDEF" evidence="2">
    <location>
        <begin position="475"/>
        <end position="604"/>
    </location>
</feature>
<dbReference type="EMBL" id="MBLM01000168">
    <property type="protein sequence ID" value="OHV28979.1"/>
    <property type="molecule type" value="Genomic_DNA"/>
</dbReference>
<dbReference type="PROSITE" id="PS50887">
    <property type="entry name" value="GGDEF"/>
    <property type="match status" value="1"/>
</dbReference>
<dbReference type="Proteomes" id="UP000179627">
    <property type="component" value="Unassembled WGS sequence"/>
</dbReference>
<dbReference type="NCBIfam" id="TIGR00254">
    <property type="entry name" value="GGDEF"/>
    <property type="match status" value="1"/>
</dbReference>
<dbReference type="GO" id="GO:1902201">
    <property type="term" value="P:negative regulation of bacterial-type flagellum-dependent cell motility"/>
    <property type="evidence" value="ECO:0007669"/>
    <property type="project" value="TreeGrafter"/>
</dbReference>
<dbReference type="GO" id="GO:0052621">
    <property type="term" value="F:diguanylate cyclase activity"/>
    <property type="evidence" value="ECO:0007669"/>
    <property type="project" value="TreeGrafter"/>
</dbReference>
<feature type="region of interest" description="Disordered" evidence="1">
    <location>
        <begin position="321"/>
        <end position="398"/>
    </location>
</feature>
<dbReference type="AlphaFoldDB" id="A0A1S1Q5X1"/>
<dbReference type="SMART" id="SM00267">
    <property type="entry name" value="GGDEF"/>
    <property type="match status" value="1"/>
</dbReference>
<dbReference type="CDD" id="cd01949">
    <property type="entry name" value="GGDEF"/>
    <property type="match status" value="1"/>
</dbReference>
<proteinExistence type="predicted"/>
<dbReference type="InterPro" id="IPR043128">
    <property type="entry name" value="Rev_trsase/Diguanyl_cyclase"/>
</dbReference>
<dbReference type="Pfam" id="PF01590">
    <property type="entry name" value="GAF"/>
    <property type="match status" value="1"/>
</dbReference>
<comment type="caution">
    <text evidence="3">The sequence shown here is derived from an EMBL/GenBank/DDBJ whole genome shotgun (WGS) entry which is preliminary data.</text>
</comment>
<dbReference type="OrthoDB" id="23692at2"/>
<dbReference type="Gene3D" id="3.30.450.40">
    <property type="match status" value="1"/>
</dbReference>